<sequence length="166" mass="19421">MLRFNRKNLLAGTYLLLVSLLLLAAFMVMHFESPERLIEGQWVETGWYMEKSEAVQDQSSWELQASLREEIMNELELFNVQVWEFDSNGTIRDAEHASDDNMQWFIRGRGHILQLVKDGKQVESFQIAKINKDTLELHLNLDLQIKGVLKIILERKGLQEDYAKKI</sequence>
<accession>A0A928UVS7</accession>
<evidence type="ECO:0000313" key="1">
    <source>
        <dbReference type="EMBL" id="MBE8713858.1"/>
    </source>
</evidence>
<dbReference type="Proteomes" id="UP000616201">
    <property type="component" value="Unassembled WGS sequence"/>
</dbReference>
<name>A0A928UVS7_9SPHI</name>
<protein>
    <submittedName>
        <fullName evidence="1">Uncharacterized protein</fullName>
    </submittedName>
</protein>
<reference evidence="1" key="1">
    <citation type="submission" date="2018-02" db="EMBL/GenBank/DDBJ databases">
        <authorList>
            <person name="Vasarhelyi B.M."/>
            <person name="Deshmukh S."/>
            <person name="Balint B."/>
            <person name="Kukolya J."/>
        </authorList>
    </citation>
    <scope>NUCLEOTIDE SEQUENCE</scope>
    <source>
        <strain evidence="1">KB22</strain>
    </source>
</reference>
<proteinExistence type="predicted"/>
<dbReference type="AlphaFoldDB" id="A0A928UVS7"/>
<gene>
    <name evidence="1" type="ORF">C4F49_09210</name>
</gene>
<comment type="caution">
    <text evidence="1">The sequence shown here is derived from an EMBL/GenBank/DDBJ whole genome shotgun (WGS) entry which is preliminary data.</text>
</comment>
<organism evidence="1 2">
    <name type="scientific">Sphingobacterium hungaricum</name>
    <dbReference type="NCBI Taxonomy" id="2082723"/>
    <lineage>
        <taxon>Bacteria</taxon>
        <taxon>Pseudomonadati</taxon>
        <taxon>Bacteroidota</taxon>
        <taxon>Sphingobacteriia</taxon>
        <taxon>Sphingobacteriales</taxon>
        <taxon>Sphingobacteriaceae</taxon>
        <taxon>Sphingobacterium</taxon>
    </lineage>
</organism>
<dbReference type="EMBL" id="PRDK01000005">
    <property type="protein sequence ID" value="MBE8713858.1"/>
    <property type="molecule type" value="Genomic_DNA"/>
</dbReference>
<evidence type="ECO:0000313" key="2">
    <source>
        <dbReference type="Proteomes" id="UP000616201"/>
    </source>
</evidence>
<keyword evidence="2" id="KW-1185">Reference proteome</keyword>
<dbReference type="RefSeq" id="WP_196934006.1">
    <property type="nucleotide sequence ID" value="NZ_MU158697.1"/>
</dbReference>